<reference evidence="1 2" key="1">
    <citation type="submission" date="2016-11" db="EMBL/GenBank/DDBJ databases">
        <title>Genome sequence of Sphingomonas jeddahensis G39.</title>
        <authorList>
            <person name="Poehlein A."/>
            <person name="Wuebbeler J.H."/>
            <person name="Steinbuechel A."/>
            <person name="Daniel R."/>
        </authorList>
    </citation>
    <scope>NUCLEOTIDE SEQUENCE [LARGE SCALE GENOMIC DNA]</scope>
    <source>
        <strain evidence="1 2">G39</strain>
    </source>
</reference>
<dbReference type="InterPro" id="IPR016181">
    <property type="entry name" value="Acyl_CoA_acyltransferase"/>
</dbReference>
<dbReference type="EMBL" id="MPSB01000006">
    <property type="protein sequence ID" value="ONF96097.1"/>
    <property type="molecule type" value="Genomic_DNA"/>
</dbReference>
<dbReference type="SUPFAM" id="SSF55729">
    <property type="entry name" value="Acyl-CoA N-acyltransferases (Nat)"/>
    <property type="match status" value="1"/>
</dbReference>
<name>A0A1V2EUC6_9SPHN</name>
<sequence length="229" mass="25838">MGDGKLRRLRRLRRRLVREGLGETLRKAAGDHLFRSSGSVVMELDLIAARLGAVRPGPGITFTTLGTGDPLPPLCPFLAPRRNDFAAMLAAGKMGLFVLRQGIATGCAWIALTDHHDARVREFYPVAPGEAYGYSWLLDPAERARGTALLFVRWALCLLQNMGIRRVFSVIDRRNRTSYLIHQHFGYREAGMLVRHFHLFRVRWTRMSPYAGTLGLADPRPSRSYRRPA</sequence>
<proteinExistence type="predicted"/>
<protein>
    <recommendedName>
        <fullName evidence="3">N-acetyltransferase domain-containing protein</fullName>
    </recommendedName>
</protein>
<evidence type="ECO:0008006" key="3">
    <source>
        <dbReference type="Google" id="ProtNLM"/>
    </source>
</evidence>
<dbReference type="RefSeq" id="WP_076744483.1">
    <property type="nucleotide sequence ID" value="NZ_MPSB01000006.1"/>
</dbReference>
<evidence type="ECO:0000313" key="1">
    <source>
        <dbReference type="EMBL" id="ONF96097.1"/>
    </source>
</evidence>
<accession>A0A1V2EUC6</accession>
<dbReference type="OrthoDB" id="7564589at2"/>
<dbReference type="STRING" id="1915074.SPHI_17120"/>
<comment type="caution">
    <text evidence="1">The sequence shown here is derived from an EMBL/GenBank/DDBJ whole genome shotgun (WGS) entry which is preliminary data.</text>
</comment>
<gene>
    <name evidence="1" type="ORF">SPHI_17120</name>
</gene>
<organism evidence="1 2">
    <name type="scientific">Sphingomonas jeddahensis</name>
    <dbReference type="NCBI Taxonomy" id="1915074"/>
    <lineage>
        <taxon>Bacteria</taxon>
        <taxon>Pseudomonadati</taxon>
        <taxon>Pseudomonadota</taxon>
        <taxon>Alphaproteobacteria</taxon>
        <taxon>Sphingomonadales</taxon>
        <taxon>Sphingomonadaceae</taxon>
        <taxon>Sphingomonas</taxon>
    </lineage>
</organism>
<dbReference type="Gene3D" id="3.40.630.30">
    <property type="match status" value="1"/>
</dbReference>
<dbReference type="Proteomes" id="UP000188729">
    <property type="component" value="Unassembled WGS sequence"/>
</dbReference>
<evidence type="ECO:0000313" key="2">
    <source>
        <dbReference type="Proteomes" id="UP000188729"/>
    </source>
</evidence>
<keyword evidence="2" id="KW-1185">Reference proteome</keyword>
<dbReference type="AlphaFoldDB" id="A0A1V2EUC6"/>